<evidence type="ECO:0000256" key="9">
    <source>
        <dbReference type="ARBA" id="ARBA00023136"/>
    </source>
</evidence>
<sequence>MPYELVCAVDLGSNSFRLIVGRVVNDQIYPLDNLKASVRLAAGLSSDKILDEAAQQRGLEALRRFSQRLRGVSPDAVRAVATNTLRVAKNAPEFLVRAEEALGFPIEVIAGREEARLIYVGVAHTLPDPGLQQLVVDIGGGSTEFIIGRNFEPLQLESLYMGCVSYSLRYFPDGLIERSALREAELAARQELQAITGAYNRTGWDQAVGSSGSAKAVCDVLELNGFSSSGITREGLDRLRTHMLKAGHIERMGLEGLKSDRLPVFLGGFAILSAVFKEFELEHMVFSDGALRLGVLYDLLGRYHRHDLRDATVEAFMTRYQVDPRQARRVAETALQLLADLHPACAEADDHDRRFLDWAAKLHELGLSIAHASYHKHTAYILANADMPGFSRMDQGRLARIALAHRGKLERVQAIDPESIDWDLILCLRLAVVVHRARDEQVQGRIRIDRDKRGGHVVYAPADWQRTMPLTAAALHEEEQQWARLGRSLRVKMQRQPAESGV</sequence>
<evidence type="ECO:0000256" key="2">
    <source>
        <dbReference type="ARBA" id="ARBA00004202"/>
    </source>
</evidence>
<dbReference type="PANTHER" id="PTHR30005">
    <property type="entry name" value="EXOPOLYPHOSPHATASE"/>
    <property type="match status" value="1"/>
</dbReference>
<dbReference type="InterPro" id="IPR043129">
    <property type="entry name" value="ATPase_NBD"/>
</dbReference>
<dbReference type="CDD" id="cd24053">
    <property type="entry name" value="ASKHA_NBD_EcPPX-GppA-like"/>
    <property type="match status" value="1"/>
</dbReference>
<comment type="subunit">
    <text evidence="4">Homodimer.</text>
</comment>
<feature type="domain" description="Ppx/GppA phosphatase C-terminal" evidence="12">
    <location>
        <begin position="309"/>
        <end position="478"/>
    </location>
</feature>
<keyword evidence="7" id="KW-1003">Cell membrane</keyword>
<comment type="catalytic activity">
    <reaction evidence="10">
        <text>[phosphate](n) + H2O = [phosphate](n-1) + phosphate + H(+)</text>
        <dbReference type="Rhea" id="RHEA:21528"/>
        <dbReference type="Rhea" id="RHEA-COMP:9859"/>
        <dbReference type="Rhea" id="RHEA-COMP:14279"/>
        <dbReference type="ChEBI" id="CHEBI:15377"/>
        <dbReference type="ChEBI" id="CHEBI:15378"/>
        <dbReference type="ChEBI" id="CHEBI:16838"/>
        <dbReference type="ChEBI" id="CHEBI:43474"/>
        <dbReference type="EC" id="3.6.1.11"/>
    </reaction>
</comment>
<comment type="cofactor">
    <cofactor evidence="1">
        <name>Mg(2+)</name>
        <dbReference type="ChEBI" id="CHEBI:18420"/>
    </cofactor>
</comment>
<evidence type="ECO:0000256" key="5">
    <source>
        <dbReference type="ARBA" id="ARBA00012451"/>
    </source>
</evidence>
<dbReference type="InterPro" id="IPR030673">
    <property type="entry name" value="PyroPPase_GppA_Ppx"/>
</dbReference>
<evidence type="ECO:0000256" key="8">
    <source>
        <dbReference type="ARBA" id="ARBA00022801"/>
    </source>
</evidence>
<feature type="domain" description="Ppx/GppA phosphatase N-terminal" evidence="11">
    <location>
        <begin position="20"/>
        <end position="301"/>
    </location>
</feature>
<dbReference type="RefSeq" id="WP_345531180.1">
    <property type="nucleotide sequence ID" value="NZ_BAABLD010000002.1"/>
</dbReference>
<dbReference type="SUPFAM" id="SSF53067">
    <property type="entry name" value="Actin-like ATPase domain"/>
    <property type="match status" value="2"/>
</dbReference>
<comment type="similarity">
    <text evidence="3">Belongs to the GppA/Ppx family.</text>
</comment>
<accession>A0ABP9Q9M2</accession>
<evidence type="ECO:0000256" key="3">
    <source>
        <dbReference type="ARBA" id="ARBA00007125"/>
    </source>
</evidence>
<dbReference type="SUPFAM" id="SSF109604">
    <property type="entry name" value="HD-domain/PDEase-like"/>
    <property type="match status" value="1"/>
</dbReference>
<dbReference type="InterPro" id="IPR003695">
    <property type="entry name" value="Ppx_GppA_N"/>
</dbReference>
<dbReference type="InterPro" id="IPR022371">
    <property type="entry name" value="Exopolyphosphatase"/>
</dbReference>
<dbReference type="PIRSF" id="PIRSF001267">
    <property type="entry name" value="Pyrophosphatase_GppA_Ppx"/>
    <property type="match status" value="1"/>
</dbReference>
<evidence type="ECO:0000313" key="14">
    <source>
        <dbReference type="Proteomes" id="UP001500547"/>
    </source>
</evidence>
<keyword evidence="14" id="KW-1185">Reference proteome</keyword>
<proteinExistence type="inferred from homology"/>
<evidence type="ECO:0000256" key="10">
    <source>
        <dbReference type="ARBA" id="ARBA00047607"/>
    </source>
</evidence>
<dbReference type="PANTHER" id="PTHR30005:SF14">
    <property type="entry name" value="EXOPOLYPHOSPHATASE"/>
    <property type="match status" value="1"/>
</dbReference>
<dbReference type="Gene3D" id="3.30.420.150">
    <property type="entry name" value="Exopolyphosphatase. Domain 2"/>
    <property type="match status" value="1"/>
</dbReference>
<dbReference type="Gene3D" id="3.30.420.40">
    <property type="match status" value="1"/>
</dbReference>
<evidence type="ECO:0000256" key="4">
    <source>
        <dbReference type="ARBA" id="ARBA00011738"/>
    </source>
</evidence>
<name>A0ABP9Q9M2_9RHOO</name>
<evidence type="ECO:0000259" key="11">
    <source>
        <dbReference type="Pfam" id="PF02541"/>
    </source>
</evidence>
<evidence type="ECO:0000256" key="6">
    <source>
        <dbReference type="ARBA" id="ARBA00020416"/>
    </source>
</evidence>
<keyword evidence="8" id="KW-0378">Hydrolase</keyword>
<dbReference type="Gene3D" id="1.10.3210.10">
    <property type="entry name" value="Hypothetical protein af1432"/>
    <property type="match status" value="1"/>
</dbReference>
<dbReference type="Pfam" id="PF02541">
    <property type="entry name" value="Ppx-GppA"/>
    <property type="match status" value="1"/>
</dbReference>
<evidence type="ECO:0000259" key="12">
    <source>
        <dbReference type="Pfam" id="PF21447"/>
    </source>
</evidence>
<dbReference type="InterPro" id="IPR050273">
    <property type="entry name" value="GppA/Ppx_hydrolase"/>
</dbReference>
<evidence type="ECO:0000256" key="7">
    <source>
        <dbReference type="ARBA" id="ARBA00022475"/>
    </source>
</evidence>
<keyword evidence="9" id="KW-0472">Membrane</keyword>
<dbReference type="EMBL" id="BAABLD010000002">
    <property type="protein sequence ID" value="GAA5158919.1"/>
    <property type="molecule type" value="Genomic_DNA"/>
</dbReference>
<evidence type="ECO:0000256" key="1">
    <source>
        <dbReference type="ARBA" id="ARBA00001946"/>
    </source>
</evidence>
<dbReference type="Proteomes" id="UP001500547">
    <property type="component" value="Unassembled WGS sequence"/>
</dbReference>
<comment type="caution">
    <text evidence="13">The sequence shown here is derived from an EMBL/GenBank/DDBJ whole genome shotgun (WGS) entry which is preliminary data.</text>
</comment>
<dbReference type="InterPro" id="IPR048950">
    <property type="entry name" value="Ppx_GppA_C"/>
</dbReference>
<dbReference type="NCBIfam" id="TIGR03706">
    <property type="entry name" value="exo_poly_only"/>
    <property type="match status" value="1"/>
</dbReference>
<evidence type="ECO:0000313" key="13">
    <source>
        <dbReference type="EMBL" id="GAA5158919.1"/>
    </source>
</evidence>
<dbReference type="EC" id="3.6.1.11" evidence="5"/>
<gene>
    <name evidence="13" type="primary">ppx</name>
    <name evidence="13" type="ORF">GCM10025770_04280</name>
</gene>
<dbReference type="Pfam" id="PF21447">
    <property type="entry name" value="Ppx-GppA_III"/>
    <property type="match status" value="1"/>
</dbReference>
<reference evidence="14" key="1">
    <citation type="journal article" date="2019" name="Int. J. Syst. Evol. Microbiol.">
        <title>The Global Catalogue of Microorganisms (GCM) 10K type strain sequencing project: providing services to taxonomists for standard genome sequencing and annotation.</title>
        <authorList>
            <consortium name="The Broad Institute Genomics Platform"/>
            <consortium name="The Broad Institute Genome Sequencing Center for Infectious Disease"/>
            <person name="Wu L."/>
            <person name="Ma J."/>
        </authorList>
    </citation>
    <scope>NUCLEOTIDE SEQUENCE [LARGE SCALE GENOMIC DNA]</scope>
    <source>
        <strain evidence="14">JCM 18715</strain>
    </source>
</reference>
<protein>
    <recommendedName>
        <fullName evidence="6">Exopolyphosphatase</fullName>
        <ecNumber evidence="5">3.6.1.11</ecNumber>
    </recommendedName>
</protein>
<comment type="subcellular location">
    <subcellularLocation>
        <location evidence="2">Cell membrane</location>
        <topology evidence="2">Peripheral membrane protein</topology>
    </subcellularLocation>
</comment>
<organism evidence="13 14">
    <name type="scientific">Viridibacterium curvum</name>
    <dbReference type="NCBI Taxonomy" id="1101404"/>
    <lineage>
        <taxon>Bacteria</taxon>
        <taxon>Pseudomonadati</taxon>
        <taxon>Pseudomonadota</taxon>
        <taxon>Betaproteobacteria</taxon>
        <taxon>Rhodocyclales</taxon>
        <taxon>Rhodocyclaceae</taxon>
        <taxon>Viridibacterium</taxon>
    </lineage>
</organism>